<evidence type="ECO:0000259" key="3">
    <source>
        <dbReference type="Pfam" id="PF25221"/>
    </source>
</evidence>
<dbReference type="Pfam" id="PF25221">
    <property type="entry name" value="5TMH_Lnb"/>
    <property type="match status" value="1"/>
</dbReference>
<keyword evidence="5" id="KW-1185">Reference proteome</keyword>
<sequence>MKLKILSSVLVVLFQYSFSQSIQLSQDATISVLTFGPGQSLNDAFGHNAFRITDTTRGIDLVYGYGEYDFEAPFFYLKFAQGKLNYLLSRHRFNDIYRYYSQNNRTIKEQILNLSTNDQQKLFNYLENNYKPENRRYKYDFFYDNCATRIRDVAEGSISKDIIYNVSDTFVPKTFRTLIYEHVDKNSWGGLGIDLALGSIIDQEATAREHMFLPKYIHRSFANATLDSEKTLVKSESKLFQAKEIKDHRVFLFSPLVILSLLAFLILYTTYKDYKNRLRSQWLDVSIASFTGFIGIILTLLWFATDHTTTGYNYNLLWAFPFNFILLRQLKKSQPKPWVKGYFKFLLVMLCLLTLHWLIGVQVFAITLIPLIVALAIRYIYFLRTL</sequence>
<organism evidence="4 5">
    <name type="scientific">Winogradskyella pelagia</name>
    <dbReference type="NCBI Taxonomy" id="2819984"/>
    <lineage>
        <taxon>Bacteria</taxon>
        <taxon>Pseudomonadati</taxon>
        <taxon>Bacteroidota</taxon>
        <taxon>Flavobacteriia</taxon>
        <taxon>Flavobacteriales</taxon>
        <taxon>Flavobacteriaceae</taxon>
        <taxon>Winogradskyella</taxon>
    </lineage>
</organism>
<evidence type="ECO:0000313" key="5">
    <source>
        <dbReference type="Proteomes" id="UP000676776"/>
    </source>
</evidence>
<protein>
    <submittedName>
        <fullName evidence="4">DUF4105 domain-containing protein</fullName>
    </submittedName>
</protein>
<feature type="transmembrane region" description="Helical" evidence="1">
    <location>
        <begin position="250"/>
        <end position="270"/>
    </location>
</feature>
<keyword evidence="1" id="KW-0812">Transmembrane</keyword>
<dbReference type="InterPro" id="IPR057436">
    <property type="entry name" value="5TMH_Lnb"/>
</dbReference>
<keyword evidence="1" id="KW-0472">Membrane</keyword>
<dbReference type="EMBL" id="JAGEVF010000005">
    <property type="protein sequence ID" value="MBO3116676.1"/>
    <property type="molecule type" value="Genomic_DNA"/>
</dbReference>
<dbReference type="RefSeq" id="WP_208154045.1">
    <property type="nucleotide sequence ID" value="NZ_JAGEVF010000005.1"/>
</dbReference>
<proteinExistence type="predicted"/>
<dbReference type="Proteomes" id="UP000676776">
    <property type="component" value="Unassembled WGS sequence"/>
</dbReference>
<feature type="transmembrane region" description="Helical" evidence="1">
    <location>
        <begin position="282"/>
        <end position="305"/>
    </location>
</feature>
<dbReference type="Pfam" id="PF13387">
    <property type="entry name" value="Lnb_N"/>
    <property type="match status" value="1"/>
</dbReference>
<comment type="caution">
    <text evidence="4">The sequence shown here is derived from an EMBL/GenBank/DDBJ whole genome shotgun (WGS) entry which is preliminary data.</text>
</comment>
<accession>A0ABS3T1Q0</accession>
<gene>
    <name evidence="4" type="ORF">J4050_07960</name>
</gene>
<feature type="domain" description="Lnb N-terminal periplasmic" evidence="2">
    <location>
        <begin position="26"/>
        <end position="176"/>
    </location>
</feature>
<keyword evidence="1" id="KW-1133">Transmembrane helix</keyword>
<feature type="transmembrane region" description="Helical" evidence="1">
    <location>
        <begin position="365"/>
        <end position="383"/>
    </location>
</feature>
<evidence type="ECO:0000256" key="1">
    <source>
        <dbReference type="SAM" id="Phobius"/>
    </source>
</evidence>
<feature type="domain" description="Lnb-like transmembrane" evidence="3">
    <location>
        <begin position="252"/>
        <end position="383"/>
    </location>
</feature>
<feature type="transmembrane region" description="Helical" evidence="1">
    <location>
        <begin position="311"/>
        <end position="330"/>
    </location>
</feature>
<dbReference type="InterPro" id="IPR025178">
    <property type="entry name" value="Lnb_N"/>
</dbReference>
<evidence type="ECO:0000259" key="2">
    <source>
        <dbReference type="Pfam" id="PF13387"/>
    </source>
</evidence>
<evidence type="ECO:0000313" key="4">
    <source>
        <dbReference type="EMBL" id="MBO3116676.1"/>
    </source>
</evidence>
<reference evidence="4 5" key="1">
    <citation type="submission" date="2021-03" db="EMBL/GenBank/DDBJ databases">
        <title>Winogradskyella sp. nov., isolated from costal sediment.</title>
        <authorList>
            <person name="Gao C."/>
        </authorList>
    </citation>
    <scope>NUCLEOTIDE SEQUENCE [LARGE SCALE GENOMIC DNA]</scope>
    <source>
        <strain evidence="4 5">DF17</strain>
    </source>
</reference>
<feature type="transmembrane region" description="Helical" evidence="1">
    <location>
        <begin position="342"/>
        <end position="359"/>
    </location>
</feature>
<name>A0ABS3T1Q0_9FLAO</name>